<keyword evidence="1" id="KW-0812">Transmembrane</keyword>
<feature type="transmembrane region" description="Helical" evidence="1">
    <location>
        <begin position="56"/>
        <end position="76"/>
    </location>
</feature>
<keyword evidence="1" id="KW-1133">Transmembrane helix</keyword>
<keyword evidence="1" id="KW-0472">Membrane</keyword>
<evidence type="ECO:0000313" key="2">
    <source>
        <dbReference type="EMBL" id="SVB45867.1"/>
    </source>
</evidence>
<feature type="transmembrane region" description="Helical" evidence="1">
    <location>
        <begin position="28"/>
        <end position="50"/>
    </location>
</feature>
<sequence>MQIEPQTIISSFLDRIRRLRFYTETLRGIYILLTYVAGSYLLASLIALSYEPIVQWVIPVTGIFCVGLVYIVYSYFIKKLTTPFSNDDAALLTESRYPEINNSLINSYQLSQHLNDSRLKNTTSLELIKELNRRTSKAIDKINSSSIINQDRMTLSRDCFLLTLGSLILISIFIPETLTKGYGRWTNPSVLAQTFQE</sequence>
<name>A0A382E7M9_9ZZZZ</name>
<gene>
    <name evidence="2" type="ORF">METZ01_LOCUS198721</name>
</gene>
<feature type="transmembrane region" description="Helical" evidence="1">
    <location>
        <begin position="159"/>
        <end position="178"/>
    </location>
</feature>
<feature type="non-terminal residue" evidence="2">
    <location>
        <position position="197"/>
    </location>
</feature>
<dbReference type="EMBL" id="UINC01042774">
    <property type="protein sequence ID" value="SVB45867.1"/>
    <property type="molecule type" value="Genomic_DNA"/>
</dbReference>
<organism evidence="2">
    <name type="scientific">marine metagenome</name>
    <dbReference type="NCBI Taxonomy" id="408172"/>
    <lineage>
        <taxon>unclassified sequences</taxon>
        <taxon>metagenomes</taxon>
        <taxon>ecological metagenomes</taxon>
    </lineage>
</organism>
<protein>
    <submittedName>
        <fullName evidence="2">Uncharacterized protein</fullName>
    </submittedName>
</protein>
<proteinExistence type="predicted"/>
<evidence type="ECO:0000256" key="1">
    <source>
        <dbReference type="SAM" id="Phobius"/>
    </source>
</evidence>
<reference evidence="2" key="1">
    <citation type="submission" date="2018-05" db="EMBL/GenBank/DDBJ databases">
        <authorList>
            <person name="Lanie J.A."/>
            <person name="Ng W.-L."/>
            <person name="Kazmierczak K.M."/>
            <person name="Andrzejewski T.M."/>
            <person name="Davidsen T.M."/>
            <person name="Wayne K.J."/>
            <person name="Tettelin H."/>
            <person name="Glass J.I."/>
            <person name="Rusch D."/>
            <person name="Podicherti R."/>
            <person name="Tsui H.-C.T."/>
            <person name="Winkler M.E."/>
        </authorList>
    </citation>
    <scope>NUCLEOTIDE SEQUENCE</scope>
</reference>
<dbReference type="AlphaFoldDB" id="A0A382E7M9"/>
<accession>A0A382E7M9</accession>